<evidence type="ECO:0000256" key="13">
    <source>
        <dbReference type="SAM" id="MobiDB-lite"/>
    </source>
</evidence>
<feature type="compositionally biased region" description="Polar residues" evidence="13">
    <location>
        <begin position="383"/>
        <end position="392"/>
    </location>
</feature>
<dbReference type="SUPFAM" id="SSF54862">
    <property type="entry name" value="4Fe-4S ferredoxins"/>
    <property type="match status" value="1"/>
</dbReference>
<dbReference type="PANTHER" id="PTHR10849:SF24">
    <property type="entry name" value="NADH-QUINONE OXIDOREDUCTASE SUBUNIT I 2"/>
    <property type="match status" value="1"/>
</dbReference>
<feature type="binding site" evidence="12">
    <location>
        <position position="150"/>
    </location>
    <ligand>
        <name>[4Fe-4S] cluster</name>
        <dbReference type="ChEBI" id="CHEBI:49883"/>
        <label>2</label>
    </ligand>
</feature>
<keyword evidence="5" id="KW-0677">Repeat</keyword>
<evidence type="ECO:0000256" key="5">
    <source>
        <dbReference type="ARBA" id="ARBA00022737"/>
    </source>
</evidence>
<keyword evidence="8 12" id="KW-0411">Iron-sulfur</keyword>
<name>A0ABV5SAL9_9ACTN</name>
<dbReference type="InterPro" id="IPR017900">
    <property type="entry name" value="4Fe4S_Fe_S_CS"/>
</dbReference>
<protein>
    <recommendedName>
        <fullName evidence="12">NADH-quinone oxidoreductase subunit I</fullName>
        <ecNumber evidence="12">7.1.1.-</ecNumber>
    </recommendedName>
    <alternativeName>
        <fullName evidence="12">NADH dehydrogenase I subunit I</fullName>
    </alternativeName>
    <alternativeName>
        <fullName evidence="12">NDH-1 subunit I</fullName>
    </alternativeName>
</protein>
<feature type="binding site" evidence="12">
    <location>
        <position position="156"/>
    </location>
    <ligand>
        <name>[4Fe-4S] cluster</name>
        <dbReference type="ChEBI" id="CHEBI:49883"/>
        <label>2</label>
    </ligand>
</feature>
<evidence type="ECO:0000256" key="9">
    <source>
        <dbReference type="ARBA" id="ARBA00023027"/>
    </source>
</evidence>
<accession>A0ABV5SAL9</accession>
<proteinExistence type="inferred from homology"/>
<dbReference type="EC" id="7.1.1.-" evidence="12"/>
<feature type="domain" description="4Fe-4S ferredoxin-type" evidence="14">
    <location>
        <begin position="93"/>
        <end position="122"/>
    </location>
</feature>
<dbReference type="InterPro" id="IPR010226">
    <property type="entry name" value="NADH_quinone_OxRdtase_chainI"/>
</dbReference>
<organism evidence="15 16">
    <name type="scientific">Nonomuraea helvata</name>
    <dbReference type="NCBI Taxonomy" id="37484"/>
    <lineage>
        <taxon>Bacteria</taxon>
        <taxon>Bacillati</taxon>
        <taxon>Actinomycetota</taxon>
        <taxon>Actinomycetes</taxon>
        <taxon>Streptosporangiales</taxon>
        <taxon>Streptosporangiaceae</taxon>
        <taxon>Nonomuraea</taxon>
    </lineage>
</organism>
<feature type="binding site" evidence="12">
    <location>
        <position position="105"/>
    </location>
    <ligand>
        <name>[4Fe-4S] cluster</name>
        <dbReference type="ChEBI" id="CHEBI:49883"/>
        <label>1</label>
    </ligand>
</feature>
<keyword evidence="10 12" id="KW-0830">Ubiquinone</keyword>
<feature type="binding site" evidence="12">
    <location>
        <position position="153"/>
    </location>
    <ligand>
        <name>[4Fe-4S] cluster</name>
        <dbReference type="ChEBI" id="CHEBI:49883"/>
        <label>2</label>
    </ligand>
</feature>
<comment type="similarity">
    <text evidence="12">Belongs to the complex I 23 kDa subunit family.</text>
</comment>
<keyword evidence="7 12" id="KW-0408">Iron</keyword>
<feature type="binding site" evidence="12">
    <location>
        <position position="160"/>
    </location>
    <ligand>
        <name>[4Fe-4S] cluster</name>
        <dbReference type="ChEBI" id="CHEBI:49883"/>
        <label>1</label>
    </ligand>
</feature>
<keyword evidence="9 12" id="KW-0520">NAD</keyword>
<dbReference type="RefSeq" id="WP_344998403.1">
    <property type="nucleotide sequence ID" value="NZ_BAAAXV010000009.1"/>
</dbReference>
<evidence type="ECO:0000256" key="12">
    <source>
        <dbReference type="HAMAP-Rule" id="MF_01351"/>
    </source>
</evidence>
<evidence type="ECO:0000256" key="7">
    <source>
        <dbReference type="ARBA" id="ARBA00023004"/>
    </source>
</evidence>
<dbReference type="EMBL" id="JBHMBW010000051">
    <property type="protein sequence ID" value="MFB9628722.1"/>
    <property type="molecule type" value="Genomic_DNA"/>
</dbReference>
<evidence type="ECO:0000256" key="8">
    <source>
        <dbReference type="ARBA" id="ARBA00023014"/>
    </source>
</evidence>
<comment type="catalytic activity">
    <reaction evidence="12">
        <text>a quinone + NADH + 5 H(+)(in) = a quinol + NAD(+) + 4 H(+)(out)</text>
        <dbReference type="Rhea" id="RHEA:57888"/>
        <dbReference type="ChEBI" id="CHEBI:15378"/>
        <dbReference type="ChEBI" id="CHEBI:24646"/>
        <dbReference type="ChEBI" id="CHEBI:57540"/>
        <dbReference type="ChEBI" id="CHEBI:57945"/>
        <dbReference type="ChEBI" id="CHEBI:132124"/>
    </reaction>
</comment>
<evidence type="ECO:0000256" key="4">
    <source>
        <dbReference type="ARBA" id="ARBA00022723"/>
    </source>
</evidence>
<feature type="binding site" evidence="12">
    <location>
        <position position="108"/>
    </location>
    <ligand>
        <name>[4Fe-4S] cluster</name>
        <dbReference type="ChEBI" id="CHEBI:49883"/>
        <label>1</label>
    </ligand>
</feature>
<feature type="domain" description="4Fe-4S ferredoxin-type" evidence="14">
    <location>
        <begin position="141"/>
        <end position="170"/>
    </location>
</feature>
<keyword evidence="16" id="KW-1185">Reference proteome</keyword>
<comment type="caution">
    <text evidence="15">The sequence shown here is derived from an EMBL/GenBank/DDBJ whole genome shotgun (WGS) entry which is preliminary data.</text>
</comment>
<feature type="compositionally biased region" description="Pro residues" evidence="13">
    <location>
        <begin position="311"/>
        <end position="324"/>
    </location>
</feature>
<gene>
    <name evidence="12" type="primary">nuoI</name>
    <name evidence="15" type="ORF">ACFFSA_37095</name>
</gene>
<dbReference type="Pfam" id="PF00037">
    <property type="entry name" value="Fer4"/>
    <property type="match status" value="1"/>
</dbReference>
<feature type="compositionally biased region" description="Low complexity" evidence="13">
    <location>
        <begin position="241"/>
        <end position="264"/>
    </location>
</feature>
<keyword evidence="4 12" id="KW-0479">Metal-binding</keyword>
<evidence type="ECO:0000256" key="2">
    <source>
        <dbReference type="ARBA" id="ARBA00022485"/>
    </source>
</evidence>
<sequence length="510" mass="54132">MAERLSPRCGSYRACMQLVDNLPLICGWLWKNWGQHPRSFTCEASWVMMLNMARIPGVGLAKGLSITLRHMLRKSVTQQYPEVQPALPPRSRGVIALVEENCTSCMLCARECPDWCIYIDSHKETIPAPEGGRPRQRNVLDRFAIDFSLCMYCGICIEVCPFDALFWSPEFEYAEGDIRNLIHEKDKLAAWTQTVPPPPAHDPGAEPPKELTAAPRRPATARTPAAARPASGTADRPSEKPTQGPRTPRPAGTTEEPTTGTPGTHPREGAEPKAPGTGPTSGAEGTRSTPGAEGLQPMAGTAETERKPGHPMQPGPTSPGPAQPGPTQAGPTQAESGAQDAGAAANASESGPAAPSRPQGGHGRPRRPMQNVRGIRPPGALPSSPQDETATSAAEDRRLGRPATPGEPTADAPAEAERNTDDLTDTGPTADAPAESGPSPEQPPQDSDSSTGLPSPEKLSTAPGVPQPKPEPDEQTSAASPRRRRMADPRSIRPPGRLGPDETRESEEDS</sequence>
<keyword evidence="11 12" id="KW-0472">Membrane</keyword>
<evidence type="ECO:0000259" key="14">
    <source>
        <dbReference type="PROSITE" id="PS51379"/>
    </source>
</evidence>
<feature type="compositionally biased region" description="Low complexity" evidence="13">
    <location>
        <begin position="212"/>
        <end position="230"/>
    </location>
</feature>
<comment type="function">
    <text evidence="12">NDH-1 shuttles electrons from NADH, via FMN and iron-sulfur (Fe-S) centers, to quinones in the respiratory chain. The immediate electron acceptor for the enzyme in this species is believed to be ubiquinone. Couples the redox reaction to proton translocation (for every two electrons transferred, four hydrogen ions are translocated across the cytoplasmic membrane), and thus conserves the redox energy in a proton gradient.</text>
</comment>
<dbReference type="HAMAP" id="MF_01351">
    <property type="entry name" value="NDH1_NuoI"/>
    <property type="match status" value="1"/>
</dbReference>
<evidence type="ECO:0000256" key="10">
    <source>
        <dbReference type="ARBA" id="ARBA00023075"/>
    </source>
</evidence>
<feature type="binding site" evidence="12">
    <location>
        <position position="102"/>
    </location>
    <ligand>
        <name>[4Fe-4S] cluster</name>
        <dbReference type="ChEBI" id="CHEBI:49883"/>
        <label>1</label>
    </ligand>
</feature>
<comment type="subunit">
    <text evidence="12">NDH-1 is composed of 14 different subunits. Subunits NuoA, H, J, K, L, M, N constitute the membrane sector of the complex.</text>
</comment>
<evidence type="ECO:0000256" key="6">
    <source>
        <dbReference type="ARBA" id="ARBA00022967"/>
    </source>
</evidence>
<keyword evidence="1 12" id="KW-1003">Cell membrane</keyword>
<feature type="compositionally biased region" description="Low complexity" evidence="13">
    <location>
        <begin position="325"/>
        <end position="359"/>
    </location>
</feature>
<dbReference type="InterPro" id="IPR017896">
    <property type="entry name" value="4Fe4S_Fe-S-bd"/>
</dbReference>
<reference evidence="15 16" key="1">
    <citation type="submission" date="2024-09" db="EMBL/GenBank/DDBJ databases">
        <authorList>
            <person name="Sun Q."/>
            <person name="Mori K."/>
        </authorList>
    </citation>
    <scope>NUCLEOTIDE SEQUENCE [LARGE SCALE GENOMIC DNA]</scope>
    <source>
        <strain evidence="15 16">JCM 3143</strain>
    </source>
</reference>
<comment type="cofactor">
    <cofactor evidence="12">
        <name>[4Fe-4S] cluster</name>
        <dbReference type="ChEBI" id="CHEBI:49883"/>
    </cofactor>
    <text evidence="12">Binds 2 [4Fe-4S] clusters per subunit.</text>
</comment>
<comment type="subcellular location">
    <subcellularLocation>
        <location evidence="12">Cell membrane</location>
        <topology evidence="12">Peripheral membrane protein</topology>
    </subcellularLocation>
</comment>
<dbReference type="Gene3D" id="3.30.70.3270">
    <property type="match status" value="1"/>
</dbReference>
<feature type="compositionally biased region" description="Low complexity" evidence="13">
    <location>
        <begin position="432"/>
        <end position="450"/>
    </location>
</feature>
<dbReference type="PROSITE" id="PS51379">
    <property type="entry name" value="4FE4S_FER_2"/>
    <property type="match status" value="2"/>
</dbReference>
<dbReference type="Proteomes" id="UP001589532">
    <property type="component" value="Unassembled WGS sequence"/>
</dbReference>
<evidence type="ECO:0000256" key="3">
    <source>
        <dbReference type="ARBA" id="ARBA00022719"/>
    </source>
</evidence>
<dbReference type="PANTHER" id="PTHR10849">
    <property type="entry name" value="NADH DEHYDROGENASE UBIQUINONE IRON-SULFUR PROTEIN 8, MITOCHONDRIAL"/>
    <property type="match status" value="1"/>
</dbReference>
<dbReference type="PROSITE" id="PS00198">
    <property type="entry name" value="4FE4S_FER_1"/>
    <property type="match status" value="1"/>
</dbReference>
<evidence type="ECO:0000256" key="11">
    <source>
        <dbReference type="ARBA" id="ARBA00023136"/>
    </source>
</evidence>
<evidence type="ECO:0000313" key="16">
    <source>
        <dbReference type="Proteomes" id="UP001589532"/>
    </source>
</evidence>
<evidence type="ECO:0000256" key="1">
    <source>
        <dbReference type="ARBA" id="ARBA00022475"/>
    </source>
</evidence>
<keyword evidence="3 12" id="KW-0874">Quinone</keyword>
<keyword evidence="2 12" id="KW-0004">4Fe-4S</keyword>
<keyword evidence="6 12" id="KW-1278">Translocase</keyword>
<feature type="binding site" evidence="12">
    <location>
        <position position="112"/>
    </location>
    <ligand>
        <name>[4Fe-4S] cluster</name>
        <dbReference type="ChEBI" id="CHEBI:49883"/>
        <label>2</label>
    </ligand>
</feature>
<evidence type="ECO:0000313" key="15">
    <source>
        <dbReference type="EMBL" id="MFB9628722.1"/>
    </source>
</evidence>
<feature type="region of interest" description="Disordered" evidence="13">
    <location>
        <begin position="192"/>
        <end position="510"/>
    </location>
</feature>